<reference evidence="3 4" key="1">
    <citation type="submission" date="2019-09" db="EMBL/GenBank/DDBJ databases">
        <authorList>
            <person name="Brejova B."/>
        </authorList>
    </citation>
    <scope>NUCLEOTIDE SEQUENCE [LARGE SCALE GENOMIC DNA]</scope>
</reference>
<evidence type="ECO:0000313" key="4">
    <source>
        <dbReference type="Proteomes" id="UP000398389"/>
    </source>
</evidence>
<feature type="region of interest" description="Disordered" evidence="2">
    <location>
        <begin position="303"/>
        <end position="329"/>
    </location>
</feature>
<evidence type="ECO:0000256" key="2">
    <source>
        <dbReference type="SAM" id="MobiDB-lite"/>
    </source>
</evidence>
<feature type="region of interest" description="Disordered" evidence="2">
    <location>
        <begin position="248"/>
        <end position="282"/>
    </location>
</feature>
<protein>
    <submittedName>
        <fullName evidence="3">Uncharacterized protein</fullName>
    </submittedName>
</protein>
<evidence type="ECO:0000313" key="3">
    <source>
        <dbReference type="EMBL" id="VVT58200.1"/>
    </source>
</evidence>
<feature type="region of interest" description="Disordered" evidence="2">
    <location>
        <begin position="148"/>
        <end position="171"/>
    </location>
</feature>
<dbReference type="EMBL" id="CABVLU010000005">
    <property type="protein sequence ID" value="VVT58200.1"/>
    <property type="molecule type" value="Genomic_DNA"/>
</dbReference>
<keyword evidence="4" id="KW-1185">Reference proteome</keyword>
<feature type="compositionally biased region" description="Basic residues" evidence="2">
    <location>
        <begin position="270"/>
        <end position="282"/>
    </location>
</feature>
<name>A0A5E8C567_9ASCO</name>
<feature type="coiled-coil region" evidence="1">
    <location>
        <begin position="794"/>
        <end position="828"/>
    </location>
</feature>
<keyword evidence="1" id="KW-0175">Coiled coil</keyword>
<feature type="region of interest" description="Disordered" evidence="2">
    <location>
        <begin position="1177"/>
        <end position="1198"/>
    </location>
</feature>
<feature type="coiled-coil region" evidence="1">
    <location>
        <begin position="858"/>
        <end position="962"/>
    </location>
</feature>
<dbReference type="AlphaFoldDB" id="A0A5E8C567"/>
<dbReference type="GeneID" id="43584901"/>
<sequence length="1198" mass="135674">MSWNTKRQNIHLDSSSFYSASPSKTGSYSNTNSFTQRPFTACGVPSLDSDSWSDTSCESLTNQLSRGAAEDAAEDATLVSFKKNTHKNHQDLFWQTVDIVSPSEDYNGETFVKKNKKKDTKQKLPRAVEEELESFIQSNIAIQIDVDSLGGSGSGGGGGGGGDGGDGASDGDVFNQQVLPVEPLSILKSPKITDNSQHDLFDLQHISLEETLRRKSNSTLDRKNKQFKVSFAPTVSFQDNKVAPLSTCKSPSPLISDDDYSGYSSDSFRRHSSKQKNWKKKSREKENTLIFPTLTMDFFDKVPEPNLGPQQNLSQQQVQEEKTFGEEEKEEEEQFNVYASKMKQDFPEKTDTKTNMGLQSKLETMEVELNQVKKQYKVMCLESEYQKKEWAKKLEKVQTIVLKHEESLRVEQKLKSTLETQVRHLEVKLKLEERSHKDTHEKMLHEEDELKVTCTLLEDCQKQLVTLEKCFEEREIQLVEQVKALTKKKDAVINKLTDESLILKQKLDQAHVDKDGLFTKHQNHIKHLTETLEKTQLEAVRAKNQQLESHKIHSRNQEILLASVAKESQIRATAVDRLTVDLSLKNNQVLELEGEIQRLNQNINEMKNCEKQKTKESTCRIEKMKTENEAKVEKLERQVQKFMKAFEFEQTQRIETKANYEAKLKSANDVVSKCEADKHNLLDELNQVKIDLQVSNLKMTLEEKDLVIMTLKSDITQKTNDLMALDTQINQVAAEIKDTKKDNTRKEFEEALVRVLNMARNSGEGARTIGFWATVLPQSQKVFAWIFQNIEVAVDSLMKERAVLLSNIQELETRLEQMVEEQKYLGKQRRTETSEAKVLILELKERGEYLEKELGRVSGKLREELQNMEMKIKEVELERKDVIERLECAERQVAKLKALVDVKVNQLKAKEAVNTELKKMADVKTKNIEILQKALDQQKVSIEALTADIQTKESTIEILMNDSKTKDTRIETLSNQIEKGEKRICELEGKTNQLAAATVVQRDTIETLRMQAHEKTTTLGVTEARVASLLASTEKLSSDNFELEAQASKQSCQVLTLQSQIRALKSKVGKLQQSGPGVQMLYIESFTPGVQPIGVTPEYAQTIIGDVLRLLKAYCSATADGDKGGRRFMDPSQVSVFSLPLVVEKLLVAVAAVAISSVTDEGGVIKKKRRVVKTVGWSKNEGMQNHEKEKEGGNVGGR</sequence>
<gene>
    <name evidence="3" type="ORF">SAPINGB_P006087</name>
</gene>
<evidence type="ECO:0000256" key="1">
    <source>
        <dbReference type="SAM" id="Coils"/>
    </source>
</evidence>
<dbReference type="RefSeq" id="XP_031856692.1">
    <property type="nucleotide sequence ID" value="XM_032000801.1"/>
</dbReference>
<proteinExistence type="predicted"/>
<dbReference type="Proteomes" id="UP000398389">
    <property type="component" value="Unassembled WGS sequence"/>
</dbReference>
<feature type="compositionally biased region" description="Gly residues" evidence="2">
    <location>
        <begin position="150"/>
        <end position="168"/>
    </location>
</feature>
<organism evidence="3 4">
    <name type="scientific">Magnusiomyces paraingens</name>
    <dbReference type="NCBI Taxonomy" id="2606893"/>
    <lineage>
        <taxon>Eukaryota</taxon>
        <taxon>Fungi</taxon>
        <taxon>Dikarya</taxon>
        <taxon>Ascomycota</taxon>
        <taxon>Saccharomycotina</taxon>
        <taxon>Dipodascomycetes</taxon>
        <taxon>Dipodascales</taxon>
        <taxon>Dipodascaceae</taxon>
        <taxon>Magnusiomyces</taxon>
    </lineage>
</organism>
<feature type="coiled-coil region" evidence="1">
    <location>
        <begin position="582"/>
        <end position="677"/>
    </location>
</feature>
<accession>A0A5E8C567</accession>